<dbReference type="SMART" id="SM00448">
    <property type="entry name" value="REC"/>
    <property type="match status" value="1"/>
</dbReference>
<dbReference type="GeneID" id="94376340"/>
<name>A0ABX8TG80_9CAUL</name>
<dbReference type="RefSeq" id="WP_219355189.1">
    <property type="nucleotide sequence ID" value="NZ_CP080034.1"/>
</dbReference>
<dbReference type="Pfam" id="PF00072">
    <property type="entry name" value="Response_reg"/>
    <property type="match status" value="1"/>
</dbReference>
<sequence>MIAEPWTLKTVLLVESDPDVADALLEGLTDAGYGVVGPYRTAAAAEAGAALHLLDAAVIDVDHVAPSEGGGAALAERLAQRWGLRVILLTHDPDRARALAARAAGILVKPFSMLQLLDAVCRLPAPGTKG</sequence>
<keyword evidence="4" id="KW-1185">Reference proteome</keyword>
<dbReference type="PROSITE" id="PS50110">
    <property type="entry name" value="RESPONSE_REGULATORY"/>
    <property type="match status" value="1"/>
</dbReference>
<organism evidence="3 4">
    <name type="scientific">Brevundimonas nasdae</name>
    <dbReference type="NCBI Taxonomy" id="172043"/>
    <lineage>
        <taxon>Bacteria</taxon>
        <taxon>Pseudomonadati</taxon>
        <taxon>Pseudomonadota</taxon>
        <taxon>Alphaproteobacteria</taxon>
        <taxon>Caulobacterales</taxon>
        <taxon>Caulobacteraceae</taxon>
        <taxon>Brevundimonas</taxon>
    </lineage>
</organism>
<protein>
    <submittedName>
        <fullName evidence="3">Response regulator</fullName>
    </submittedName>
</protein>
<gene>
    <name evidence="3" type="ORF">KWG56_13720</name>
</gene>
<dbReference type="InterPro" id="IPR001789">
    <property type="entry name" value="Sig_transdc_resp-reg_receiver"/>
</dbReference>
<feature type="domain" description="Response regulatory" evidence="2">
    <location>
        <begin position="10"/>
        <end position="124"/>
    </location>
</feature>
<keyword evidence="1" id="KW-0597">Phosphoprotein</keyword>
<feature type="modified residue" description="4-aspartylphosphate" evidence="1">
    <location>
        <position position="60"/>
    </location>
</feature>
<reference evidence="3 4" key="1">
    <citation type="submission" date="2021-07" db="EMBL/GenBank/DDBJ databases">
        <title>Isolation and characterization of bacteria from a gold mining with a capacity of golden bioaccumulation.</title>
        <authorList>
            <person name="Yang X.J."/>
        </authorList>
    </citation>
    <scope>NUCLEOTIDE SEQUENCE [LARGE SCALE GENOMIC DNA]</scope>
    <source>
        <strain evidence="3 4">Au29</strain>
    </source>
</reference>
<accession>A0ABX8TG80</accession>
<evidence type="ECO:0000256" key="1">
    <source>
        <dbReference type="PROSITE-ProRule" id="PRU00169"/>
    </source>
</evidence>
<evidence type="ECO:0000313" key="4">
    <source>
        <dbReference type="Proteomes" id="UP000824334"/>
    </source>
</evidence>
<dbReference type="Proteomes" id="UP000824334">
    <property type="component" value="Chromosome"/>
</dbReference>
<dbReference type="EMBL" id="CP080034">
    <property type="protein sequence ID" value="QYC09633.1"/>
    <property type="molecule type" value="Genomic_DNA"/>
</dbReference>
<proteinExistence type="predicted"/>
<evidence type="ECO:0000259" key="2">
    <source>
        <dbReference type="PROSITE" id="PS50110"/>
    </source>
</evidence>
<evidence type="ECO:0000313" key="3">
    <source>
        <dbReference type="EMBL" id="QYC09633.1"/>
    </source>
</evidence>